<feature type="domain" description="Carrier" evidence="6">
    <location>
        <begin position="2837"/>
        <end position="2917"/>
    </location>
</feature>
<evidence type="ECO:0000313" key="7">
    <source>
        <dbReference type="EMBL" id="CAF1151838.1"/>
    </source>
</evidence>
<dbReference type="InterPro" id="IPR001242">
    <property type="entry name" value="Condensation_dom"/>
</dbReference>
<organism evidence="7 9">
    <name type="scientific">Adineta steineri</name>
    <dbReference type="NCBI Taxonomy" id="433720"/>
    <lineage>
        <taxon>Eukaryota</taxon>
        <taxon>Metazoa</taxon>
        <taxon>Spiralia</taxon>
        <taxon>Gnathifera</taxon>
        <taxon>Rotifera</taxon>
        <taxon>Eurotatoria</taxon>
        <taxon>Bdelloidea</taxon>
        <taxon>Adinetida</taxon>
        <taxon>Adinetidae</taxon>
        <taxon>Adineta</taxon>
    </lineage>
</organism>
<dbReference type="GO" id="GO:0044550">
    <property type="term" value="P:secondary metabolite biosynthetic process"/>
    <property type="evidence" value="ECO:0007669"/>
    <property type="project" value="TreeGrafter"/>
</dbReference>
<comment type="pathway">
    <text evidence="1">Siderophore biosynthesis.</text>
</comment>
<evidence type="ECO:0000313" key="9">
    <source>
        <dbReference type="Proteomes" id="UP000663860"/>
    </source>
</evidence>
<dbReference type="SUPFAM" id="SSF52777">
    <property type="entry name" value="CoA-dependent acyltransferases"/>
    <property type="match status" value="7"/>
</dbReference>
<dbReference type="SUPFAM" id="SSF56801">
    <property type="entry name" value="Acetyl-CoA synthetase-like"/>
    <property type="match status" value="3"/>
</dbReference>
<dbReference type="CDD" id="cd19535">
    <property type="entry name" value="Cyc_NRPS"/>
    <property type="match status" value="1"/>
</dbReference>
<evidence type="ECO:0000256" key="1">
    <source>
        <dbReference type="ARBA" id="ARBA00004924"/>
    </source>
</evidence>
<comment type="caution">
    <text evidence="7">The sequence shown here is derived from an EMBL/GenBank/DDBJ whole genome shotgun (WGS) entry which is preliminary data.</text>
</comment>
<dbReference type="InterPro" id="IPR042099">
    <property type="entry name" value="ANL_N_sf"/>
</dbReference>
<dbReference type="Gene3D" id="3.30.559.30">
    <property type="entry name" value="Nonribosomal peptide synthetase, condensation domain"/>
    <property type="match status" value="4"/>
</dbReference>
<evidence type="ECO:0000256" key="2">
    <source>
        <dbReference type="ARBA" id="ARBA00022450"/>
    </source>
</evidence>
<dbReference type="InterPro" id="IPR009081">
    <property type="entry name" value="PP-bd_ACP"/>
</dbReference>
<dbReference type="InterPro" id="IPR000873">
    <property type="entry name" value="AMP-dep_synth/lig_dom"/>
</dbReference>
<dbReference type="InterPro" id="IPR025110">
    <property type="entry name" value="AMP-bd_C"/>
</dbReference>
<dbReference type="InterPro" id="IPR045851">
    <property type="entry name" value="AMP-bd_C_sf"/>
</dbReference>
<evidence type="ECO:0000256" key="5">
    <source>
        <dbReference type="ARBA" id="ARBA00029454"/>
    </source>
</evidence>
<dbReference type="EMBL" id="CAJNOE010000328">
    <property type="protein sequence ID" value="CAF1151838.1"/>
    <property type="molecule type" value="Genomic_DNA"/>
</dbReference>
<gene>
    <name evidence="7" type="ORF">IZO911_LOCUS25815</name>
    <name evidence="8" type="ORF">KXQ929_LOCUS25773</name>
</gene>
<dbReference type="Proteomes" id="UP000663868">
    <property type="component" value="Unassembled WGS sequence"/>
</dbReference>
<dbReference type="PROSITE" id="PS50075">
    <property type="entry name" value="CARRIER"/>
    <property type="match status" value="3"/>
</dbReference>
<dbReference type="Proteomes" id="UP000663860">
    <property type="component" value="Unassembled WGS sequence"/>
</dbReference>
<dbReference type="PROSITE" id="PS00455">
    <property type="entry name" value="AMP_BINDING"/>
    <property type="match status" value="1"/>
</dbReference>
<dbReference type="PANTHER" id="PTHR45527:SF10">
    <property type="entry name" value="PYOCHELIN SYNTHASE PCHF"/>
    <property type="match status" value="1"/>
</dbReference>
<dbReference type="NCBIfam" id="NF003417">
    <property type="entry name" value="PRK04813.1"/>
    <property type="match status" value="4"/>
</dbReference>
<dbReference type="InterPro" id="IPR023213">
    <property type="entry name" value="CAT-like_dom_sf"/>
</dbReference>
<evidence type="ECO:0000259" key="6">
    <source>
        <dbReference type="PROSITE" id="PS50075"/>
    </source>
</evidence>
<dbReference type="NCBIfam" id="TIGR01733">
    <property type="entry name" value="AA-adenyl-dom"/>
    <property type="match status" value="1"/>
</dbReference>
<keyword evidence="4" id="KW-0436">Ligase</keyword>
<dbReference type="FunFam" id="3.40.50.980:FF:000001">
    <property type="entry name" value="Non-ribosomal peptide synthetase"/>
    <property type="match status" value="1"/>
</dbReference>
<dbReference type="Gene3D" id="3.40.50.12780">
    <property type="entry name" value="N-terminal domain of ligase-like"/>
    <property type="match status" value="2"/>
</dbReference>
<accession>A0A814SRH8</accession>
<proteinExistence type="inferred from homology"/>
<dbReference type="SUPFAM" id="SSF47336">
    <property type="entry name" value="ACP-like"/>
    <property type="match status" value="3"/>
</dbReference>
<sequence>MFLNKKLIAATSDHKVQRLTVSGRTEAEASSAQQRIYMHKNLYFSASDFSVYNYVIPLTIKRGSVSIEHIRLSLVSVIQQHTVLRTAIRFNPMNNQVEQYIQPLTDDIYSFEHSRGVSKSNQLDRLLTAESVEKYFDVENGRFLRCHVVQRSPDNYDDSLHEGDLIIFVIHHIAFDLSSYKPFLKAFERACWVNEYQQSVLTIPQYIDFALYEQALLADTSAESKMNKARRFWTNLMHGYDWDRIRHLVPDEDQTDRHHSGRGYSTAFIIDQDVVESMMLFASTNNVTMFSLCLACYYTFLFKLTNHDDDLCVVSSAVDRLEKETQDIIGMFVNLLLYRIKIDSNTTFKQLVQQVQELSNEILEHVSLPYQQIVDPQGKREINVLPSVFFQYEPLILSMTQKNSIELTVSEGSIVSGYYDRNLNHENSISLFDISLTIVHDYHTPSAECFLNCSPDIFKHQDDVDQLSKRFQHILTQLFSFAMLQESIHKLTILLPNEQMLLLESSDTQIFSSDLSTYPVVKSSTINQQMSMTEASMFWSDALHDCKLDQPLSLPFDRYRLANEHRTSHTTSISFDFGQDLSHDFLTHASSNNISIKHLIFAIYFIFLFKLTDGQTDLCIAMNINNTRYRDELKSIIGLFENIIPLRCQLDPQWCFHQLLKHVREITTNSMKYSYFSLQHILNQHPHISKHAFLDTSLEFLSYKSNSDNNSMMIGDSQLIPASFSFNVNEEEILSVSDFSLSIYHDININQLSCTINASLDLFNRETVEKISQRFHSMLQELSASMIDNQMNKPIYELSLALSNEQYLMQSLNNTRISFPSPLTCIHHKFVYQVLKHPQKVAVELDEQSLTYCELLYYVQVLSLTLVNKYHVVPGEIICQCVERSLSMVIGIMGIELAGGVYCLLSHRDPEHRLHALTQKTQSRLVLVHDLTKTKFDDDIVSFDINSILTVNNMEVNIDIDQLSSIRVALDDLAYIIFTSGSAGKPKAVQIQHKNFTEFMHSLVYGNVVNETDTILQIGRCSYDAHVQDIMGTFMIGSSLIMLHPRGIMDLDYLASVLKEKNITCITTVPTIIHNFFTYLQQQNHHTVTQYLRSVCSAGEPCSLKLINLISNTVMHTCRLWNIYSPAETTIASTFHLFDNTIETESFPIGRPFSNYQNLVFDKFSQSVFIDQESELLIGGVGIFGGYFGRDDLTAKALVEIDGKLFYRTGDLVRMDNNGLLHYQGRKDHQIKLHGQRIELGEIERCLLNITSVSACVVMKWNDDYLVAYAQSSHINEEELRQYCQSHLPPHMIPSFFIIRDKLPLNANGKVDRKSLPISNTLLHSPDTIHHQHIEPSDELEIYIHSLWCQILCLSRISIDTNFFSIGGHSLLLIQLYHNYKMTLNIDTTMINISELFQHTTIADHARLIYQSIDDPEIYQNLFAAAHNTQETSIQKRICSISQENILLVADELSRYEPFPVTNIQLAYLVGRKGVIDLDHVSAFGYREYDFSSTFDIDRFERGLNYLIQRHEALRLIFPSHTEQKIHKTVPYYTISILNLDDVKSSQNHLIERREQLSQQIRPADQWPLFDFQITRFISDDGYKIRLHFGFDLLIFDFWSINLVLHELNQLYCNLNDVLVDLKLSYRDYILAEQQWKHTTVFNNDRQYWIDRLNSFPFAPNLSLQCLSNEIHRQRHCNATTLLDRSLWQKLRKRITDHGLTPAGFLASVYALVLGKWSENKHFALNLPVSNRLPIHPQINQIAGSFTTVIPLEINLNKAITFYEFLQTVQKQLWNDLEHISYDGVSFIRDLMQLHQTREILLPYVFTYGVDVEDVREKSVEHNLFFDQVPVYAISQTPQVFLDHIVLEVDGCLSINWTYVESLLRKEMLNHMQNTFVDLLVKLASFDDIWQKPIFVPLPPEQQERRLDYNQTQWESNVKDKLLHSLVIKQAELTPNALAILSSQENLTYEQLMNRVYSLAYYLQQQHEIHSNQRIAVLIKKGWEQIVACLAILVSGGAYVPLDVDSPYDRLCSLIEETNITILLTQSHCKHRFPHRTTISVDTFTTNDNYPTPFPIKQQSSTDLAYVIYTSGSTGKPKGVMISHQAVVNTILDMNSRLEISTNDRIFALSHLNFDLSVYDIFGILIGGGTIVLPDHEHYKNPQHWSDMIIQHHVTIWNSVPMLMQMFVEHLQHTNNHNQLRHILLSGDWIPLSLPESIQTTFGEQVTITSLGGATEASIWSIAYTLPKEIPQEWKSIPYGIPLRNQQYYIYDIHLDDCPEWVIGELYIGGEGLANGYLNDQEKTQSSFIIHPLTNERLYRTGDYGRFLPNGYIEFTGRKDFQVKVHGHRIELGEIEYQLQQHPDIHQAIVNIDDKSQQLIGYIMPANHSIHDKEYDSREMLIDDPIERMNFKLARHSIRHQKKVENSFALTKPKLTETLTNTYYMRKSYRQFTNETIERSTIEKLLKTCQNSNNNEKISLSHLDFDILSQLLAVLTPISISEEPLPKYRYASAGSLYPVQIYIELPTSIDNILPGVYYHNPDEHTLELISTHINNEMMNIRLHLVGRSSAIAPLYGKRLGSQFCMLETGYVMGLLEKEGSRLGLTFSTNTHNESITRDILNIDENDTHCCFKISSFEQHNSSNVQNDNHQCIIYLKLVNNNKDQWFIYNKENDTVTSFDVETETTQEEIPLFFDDDNDAKIIFHDCQCAIFFIGQPENTMNIGKMSHLLMDHCLEKNIGMCPIGTRINFPKKINNILDTILIHEKLNGSDILHTLFIGKISNKQKTERTISKVKPMPNWSETLRVYLRKKLPMYMVPPHYISVSSFPLSSNGKIDRKLLPPPHFSSIHLTNSIELLLPTNDIEVSIHRIWCELFKQGQISIDTNIFTIGGHSLLIMQLFHRYKIEFYLEQKQSSFSISNLFQHPTIIHHAQLVQQSINAIHALDEYHWSSLHLTQARASFAQERIFLDEQIRFPSKHHNFMYCNPLVYRILTTNNHLSIDRLHRALHTAVTKHRVLRTGFYLDINGMIMQYCLDINATINDQEPYGFSVVNINSDVEIDEVIQKIISRSDLFDLSKGRVLNCHIVHRHDFGDLSYNEDTLIMGDLIVFTIHHIVFDGASISTFLNDLSVAYTNDCSLPVDENVMQCIDSTVYERLMDMTQSHEFWYSQLKDFNFARSIPLPFDRYCLSTDYRSGFQVVTEIYFDDDISAAFLEYATLHHITPFQLAMSIFYAFLFKLTDGQDDLCFSCLHANRHRTELQNIIGMFVATLPFRIQLNSQWSFEDLVKHVQKNCLSIFQHTHYPLQYILADFRRNYSSVSFLDILFELVTVSPNINKLSLDGSNLEGVSVEHLHEATYFDVDAVFVYNPTVETGKLLCNVYGSRDVFDETTVNTIGRKLQAVFSQIFTTKSRVDQIDKLSLTLPDEVEHMQKVTFRHLSDMNNNDYQIKLHGQHIELGEIEQCLLKTSISACVIIKWDDDHLIAYVDGCDMTENELYEYCQSYLPFHMIPSMFILLEKLPRNDNGTIDQDLLRKSHLPTVINVDSLSLIQLEARLSHIFSHVLSCESPDVTQSFSEMGGTSLDVLRMLSLIRKDICPIINGSLLFANPSIRQLARTIKALVVMHEGVGVDSN</sequence>
<dbReference type="Gene3D" id="1.10.1200.10">
    <property type="entry name" value="ACP-like"/>
    <property type="match status" value="3"/>
</dbReference>
<feature type="domain" description="Carrier" evidence="6">
    <location>
        <begin position="3524"/>
        <end position="3599"/>
    </location>
</feature>
<dbReference type="GO" id="GO:0016874">
    <property type="term" value="F:ligase activity"/>
    <property type="evidence" value="ECO:0007669"/>
    <property type="project" value="UniProtKB-KW"/>
</dbReference>
<dbReference type="Gene3D" id="3.30.559.10">
    <property type="entry name" value="Chloramphenicol acetyltransferase-like domain"/>
    <property type="match status" value="3"/>
</dbReference>
<dbReference type="InterPro" id="IPR036736">
    <property type="entry name" value="ACP-like_sf"/>
</dbReference>
<feature type="domain" description="Carrier" evidence="6">
    <location>
        <begin position="1335"/>
        <end position="1413"/>
    </location>
</feature>
<dbReference type="CDD" id="cd02142">
    <property type="entry name" value="McbC_SagB-like_oxidoreductase"/>
    <property type="match status" value="1"/>
</dbReference>
<dbReference type="FunFam" id="3.40.50.12780:FF:000012">
    <property type="entry name" value="Non-ribosomal peptide synthetase"/>
    <property type="match status" value="1"/>
</dbReference>
<dbReference type="EMBL" id="CAJOBB010002265">
    <property type="protein sequence ID" value="CAF3953841.1"/>
    <property type="molecule type" value="Genomic_DNA"/>
</dbReference>
<keyword evidence="2" id="KW-0596">Phosphopantetheine</keyword>
<reference evidence="7" key="1">
    <citation type="submission" date="2021-02" db="EMBL/GenBank/DDBJ databases">
        <authorList>
            <person name="Nowell W R."/>
        </authorList>
    </citation>
    <scope>NUCLEOTIDE SEQUENCE</scope>
</reference>
<dbReference type="InterPro" id="IPR057737">
    <property type="entry name" value="Condensation_MtbB-like"/>
</dbReference>
<dbReference type="InterPro" id="IPR000415">
    <property type="entry name" value="Nitroreductase-like"/>
</dbReference>
<dbReference type="CDD" id="cd05930">
    <property type="entry name" value="A_NRPS"/>
    <property type="match status" value="1"/>
</dbReference>
<evidence type="ECO:0000256" key="4">
    <source>
        <dbReference type="ARBA" id="ARBA00022598"/>
    </source>
</evidence>
<dbReference type="InterPro" id="IPR020845">
    <property type="entry name" value="AMP-binding_CS"/>
</dbReference>
<name>A0A814SRH8_9BILA</name>
<dbReference type="GO" id="GO:0016491">
    <property type="term" value="F:oxidoreductase activity"/>
    <property type="evidence" value="ECO:0007669"/>
    <property type="project" value="InterPro"/>
</dbReference>
<dbReference type="PANTHER" id="PTHR45527">
    <property type="entry name" value="NONRIBOSOMAL PEPTIDE SYNTHETASE"/>
    <property type="match status" value="1"/>
</dbReference>
<dbReference type="GO" id="GO:0031177">
    <property type="term" value="F:phosphopantetheine binding"/>
    <property type="evidence" value="ECO:0007669"/>
    <property type="project" value="TreeGrafter"/>
</dbReference>
<evidence type="ECO:0000313" key="8">
    <source>
        <dbReference type="EMBL" id="CAF3953841.1"/>
    </source>
</evidence>
<dbReference type="Pfam" id="PF13193">
    <property type="entry name" value="AMP-binding_C"/>
    <property type="match status" value="1"/>
</dbReference>
<evidence type="ECO:0000256" key="3">
    <source>
        <dbReference type="ARBA" id="ARBA00022553"/>
    </source>
</evidence>
<dbReference type="GO" id="GO:0043041">
    <property type="term" value="P:amino acid activation for nonribosomal peptide biosynthetic process"/>
    <property type="evidence" value="ECO:0007669"/>
    <property type="project" value="TreeGrafter"/>
</dbReference>
<dbReference type="Pfam" id="PF00668">
    <property type="entry name" value="Condensation"/>
    <property type="match status" value="3"/>
</dbReference>
<keyword evidence="3" id="KW-0597">Phosphoprotein</keyword>
<comment type="similarity">
    <text evidence="5">Belongs to the NRP synthetase family.</text>
</comment>
<dbReference type="Pfam" id="PF00501">
    <property type="entry name" value="AMP-binding"/>
    <property type="match status" value="2"/>
</dbReference>
<dbReference type="GO" id="GO:0005737">
    <property type="term" value="C:cytoplasm"/>
    <property type="evidence" value="ECO:0007669"/>
    <property type="project" value="TreeGrafter"/>
</dbReference>
<dbReference type="Gene3D" id="3.40.109.10">
    <property type="entry name" value="NADH Oxidase"/>
    <property type="match status" value="1"/>
</dbReference>
<protein>
    <recommendedName>
        <fullName evidence="6">Carrier domain-containing protein</fullName>
    </recommendedName>
</protein>
<dbReference type="InterPro" id="IPR010071">
    <property type="entry name" value="AA_adenyl_dom"/>
</dbReference>
<dbReference type="Gene3D" id="3.30.300.30">
    <property type="match status" value="4"/>
</dbReference>
<dbReference type="Pfam" id="PF00550">
    <property type="entry name" value="PP-binding"/>
    <property type="match status" value="2"/>
</dbReference>